<evidence type="ECO:0000256" key="3">
    <source>
        <dbReference type="ARBA" id="ARBA00022475"/>
    </source>
</evidence>
<feature type="transmembrane region" description="Helical" evidence="7">
    <location>
        <begin position="12"/>
        <end position="28"/>
    </location>
</feature>
<keyword evidence="9" id="KW-1185">Reference proteome</keyword>
<comment type="subcellular location">
    <subcellularLocation>
        <location evidence="1">Cell membrane</location>
        <topology evidence="1">Multi-pass membrane protein</topology>
    </subcellularLocation>
</comment>
<dbReference type="InterPro" id="IPR039428">
    <property type="entry name" value="NUOK/Mnh_C1-like"/>
</dbReference>
<dbReference type="GO" id="GO:0005886">
    <property type="term" value="C:plasma membrane"/>
    <property type="evidence" value="ECO:0007669"/>
    <property type="project" value="UniProtKB-SubCell"/>
</dbReference>
<dbReference type="AlphaFoldDB" id="A0A5C6CJI8"/>
<dbReference type="EMBL" id="SJPT01000004">
    <property type="protein sequence ID" value="TWU23316.1"/>
    <property type="molecule type" value="Genomic_DNA"/>
</dbReference>
<keyword evidence="4 7" id="KW-0812">Transmembrane</keyword>
<evidence type="ECO:0000256" key="4">
    <source>
        <dbReference type="ARBA" id="ARBA00022692"/>
    </source>
</evidence>
<dbReference type="PANTHER" id="PTHR34583:SF2">
    <property type="entry name" value="ANTIPORTER SUBUNIT MNHC2-RELATED"/>
    <property type="match status" value="1"/>
</dbReference>
<dbReference type="InterPro" id="IPR050601">
    <property type="entry name" value="CPA3_antiporter_subunitC"/>
</dbReference>
<reference evidence="8 9" key="1">
    <citation type="submission" date="2019-02" db="EMBL/GenBank/DDBJ databases">
        <title>Deep-cultivation of Planctomycetes and their phenomic and genomic characterization uncovers novel biology.</title>
        <authorList>
            <person name="Wiegand S."/>
            <person name="Jogler M."/>
            <person name="Boedeker C."/>
            <person name="Pinto D."/>
            <person name="Vollmers J."/>
            <person name="Rivas-Marin E."/>
            <person name="Kohn T."/>
            <person name="Peeters S.H."/>
            <person name="Heuer A."/>
            <person name="Rast P."/>
            <person name="Oberbeckmann S."/>
            <person name="Bunk B."/>
            <person name="Jeske O."/>
            <person name="Meyerdierks A."/>
            <person name="Storesund J.E."/>
            <person name="Kallscheuer N."/>
            <person name="Luecker S."/>
            <person name="Lage O.M."/>
            <person name="Pohl T."/>
            <person name="Merkel B.J."/>
            <person name="Hornburger P."/>
            <person name="Mueller R.-W."/>
            <person name="Bruemmer F."/>
            <person name="Labrenz M."/>
            <person name="Spormann A.M."/>
            <person name="Op Den Camp H."/>
            <person name="Overmann J."/>
            <person name="Amann R."/>
            <person name="Jetten M.S.M."/>
            <person name="Mascher T."/>
            <person name="Medema M.H."/>
            <person name="Devos D.P."/>
            <person name="Kaster A.-K."/>
            <person name="Ovreas L."/>
            <person name="Rohde M."/>
            <person name="Galperin M.Y."/>
            <person name="Jogler C."/>
        </authorList>
    </citation>
    <scope>NUCLEOTIDE SEQUENCE [LARGE SCALE GENOMIC DNA]</scope>
    <source>
        <strain evidence="8 9">Pla52o</strain>
    </source>
</reference>
<organism evidence="8 9">
    <name type="scientific">Novipirellula galeiformis</name>
    <dbReference type="NCBI Taxonomy" id="2528004"/>
    <lineage>
        <taxon>Bacteria</taxon>
        <taxon>Pseudomonadati</taxon>
        <taxon>Planctomycetota</taxon>
        <taxon>Planctomycetia</taxon>
        <taxon>Pirellulales</taxon>
        <taxon>Pirellulaceae</taxon>
        <taxon>Novipirellula</taxon>
    </lineage>
</organism>
<name>A0A5C6CJI8_9BACT</name>
<accession>A0A5C6CJI8</accession>
<dbReference type="Pfam" id="PF00420">
    <property type="entry name" value="Oxidored_q2"/>
    <property type="match status" value="1"/>
</dbReference>
<dbReference type="Gene3D" id="1.10.287.3510">
    <property type="match status" value="1"/>
</dbReference>
<keyword evidence="3" id="KW-1003">Cell membrane</keyword>
<comment type="caution">
    <text evidence="8">The sequence shown here is derived from an EMBL/GenBank/DDBJ whole genome shotgun (WGS) entry which is preliminary data.</text>
</comment>
<proteinExistence type="inferred from homology"/>
<dbReference type="RefSeq" id="WP_146595043.1">
    <property type="nucleotide sequence ID" value="NZ_SJPT01000004.1"/>
</dbReference>
<evidence type="ECO:0000313" key="8">
    <source>
        <dbReference type="EMBL" id="TWU23316.1"/>
    </source>
</evidence>
<keyword evidence="5 7" id="KW-1133">Transmembrane helix</keyword>
<evidence type="ECO:0000256" key="7">
    <source>
        <dbReference type="SAM" id="Phobius"/>
    </source>
</evidence>
<dbReference type="OrthoDB" id="9799219at2"/>
<protein>
    <submittedName>
        <fullName evidence="8">Putative monovalent cation/H+ antiporter subunit C</fullName>
    </submittedName>
</protein>
<dbReference type="Proteomes" id="UP000316304">
    <property type="component" value="Unassembled WGS sequence"/>
</dbReference>
<feature type="transmembrane region" description="Helical" evidence="7">
    <location>
        <begin position="35"/>
        <end position="53"/>
    </location>
</feature>
<evidence type="ECO:0000256" key="5">
    <source>
        <dbReference type="ARBA" id="ARBA00022989"/>
    </source>
</evidence>
<evidence type="ECO:0000256" key="6">
    <source>
        <dbReference type="ARBA" id="ARBA00023136"/>
    </source>
</evidence>
<keyword evidence="6 7" id="KW-0472">Membrane</keyword>
<sequence length="179" mass="19398">MNVEQVLGLYNYWIVIFLMMTGFYIVIARQNMIKSVIGLNIFQTSVFLLYITMGKVNGGTAPIIPPRLVNGHADTSEHAVDHIAEHAADATGAGHAVSEPANSVAEQVLSPLGEIAQQVDLSSHVEPIVYSNPMPSVLMLTAIVVGIATTSLALALIVRIREEYGTIEEDKILELDRDS</sequence>
<feature type="transmembrane region" description="Helical" evidence="7">
    <location>
        <begin position="137"/>
        <end position="158"/>
    </location>
</feature>
<dbReference type="PANTHER" id="PTHR34583">
    <property type="entry name" value="ANTIPORTER SUBUNIT MNHC2-RELATED"/>
    <property type="match status" value="1"/>
</dbReference>
<evidence type="ECO:0000256" key="1">
    <source>
        <dbReference type="ARBA" id="ARBA00004651"/>
    </source>
</evidence>
<comment type="similarity">
    <text evidence="2">Belongs to the CPA3 antiporters (TC 2.A.63) subunit C family.</text>
</comment>
<evidence type="ECO:0000313" key="9">
    <source>
        <dbReference type="Proteomes" id="UP000316304"/>
    </source>
</evidence>
<gene>
    <name evidence="8" type="ORF">Pla52o_28520</name>
</gene>
<evidence type="ECO:0000256" key="2">
    <source>
        <dbReference type="ARBA" id="ARBA00010388"/>
    </source>
</evidence>